<feature type="non-terminal residue" evidence="1">
    <location>
        <position position="115"/>
    </location>
</feature>
<sequence>MEFDESDFFLDENYIIESNISEIIDIDISDNSSKQNENITEDEEIFSNKDETNSNQINEDTLIEENSLIEENPFIEENSSIKENPFIEENINTELDKKKLKSIVHNHFTLDQQAK</sequence>
<dbReference type="Proteomes" id="UP000789860">
    <property type="component" value="Unassembled WGS sequence"/>
</dbReference>
<organism evidence="1 2">
    <name type="scientific">Scutellospora calospora</name>
    <dbReference type="NCBI Taxonomy" id="85575"/>
    <lineage>
        <taxon>Eukaryota</taxon>
        <taxon>Fungi</taxon>
        <taxon>Fungi incertae sedis</taxon>
        <taxon>Mucoromycota</taxon>
        <taxon>Glomeromycotina</taxon>
        <taxon>Glomeromycetes</taxon>
        <taxon>Diversisporales</taxon>
        <taxon>Gigasporaceae</taxon>
        <taxon>Scutellospora</taxon>
    </lineage>
</organism>
<keyword evidence="2" id="KW-1185">Reference proteome</keyword>
<name>A0ACA9L529_9GLOM</name>
<proteinExistence type="predicted"/>
<accession>A0ACA9L529</accession>
<dbReference type="EMBL" id="CAJVPM010004246">
    <property type="protein sequence ID" value="CAG8511006.1"/>
    <property type="molecule type" value="Genomic_DNA"/>
</dbReference>
<evidence type="ECO:0000313" key="2">
    <source>
        <dbReference type="Proteomes" id="UP000789860"/>
    </source>
</evidence>
<protein>
    <submittedName>
        <fullName evidence="1">11681_t:CDS:1</fullName>
    </submittedName>
</protein>
<gene>
    <name evidence="1" type="ORF">SCALOS_LOCUS3658</name>
</gene>
<reference evidence="1" key="1">
    <citation type="submission" date="2021-06" db="EMBL/GenBank/DDBJ databases">
        <authorList>
            <person name="Kallberg Y."/>
            <person name="Tangrot J."/>
            <person name="Rosling A."/>
        </authorList>
    </citation>
    <scope>NUCLEOTIDE SEQUENCE</scope>
    <source>
        <strain evidence="1">AU212A</strain>
    </source>
</reference>
<comment type="caution">
    <text evidence="1">The sequence shown here is derived from an EMBL/GenBank/DDBJ whole genome shotgun (WGS) entry which is preliminary data.</text>
</comment>
<evidence type="ECO:0000313" key="1">
    <source>
        <dbReference type="EMBL" id="CAG8511006.1"/>
    </source>
</evidence>